<comment type="caution">
    <text evidence="8">The sequence shown here is derived from an EMBL/GenBank/DDBJ whole genome shotgun (WGS) entry which is preliminary data.</text>
</comment>
<name>A0ABD1GYJ7_SALDI</name>
<dbReference type="Pfam" id="PF03016">
    <property type="entry name" value="Exostosin_GT47"/>
    <property type="match status" value="1"/>
</dbReference>
<feature type="domain" description="Exostosin GT47" evidence="7">
    <location>
        <begin position="130"/>
        <end position="407"/>
    </location>
</feature>
<accession>A0ABD1GYJ7</accession>
<keyword evidence="9" id="KW-1185">Reference proteome</keyword>
<dbReference type="PANTHER" id="PTHR11062:SF95">
    <property type="entry name" value="EXOSTOSIN GT47 DOMAIN-CONTAINING PROTEIN"/>
    <property type="match status" value="1"/>
</dbReference>
<dbReference type="InterPro" id="IPR004263">
    <property type="entry name" value="Exostosin"/>
</dbReference>
<reference evidence="8 9" key="1">
    <citation type="submission" date="2024-06" db="EMBL/GenBank/DDBJ databases">
        <title>A chromosome level genome sequence of Diviner's sage (Salvia divinorum).</title>
        <authorList>
            <person name="Ford S.A."/>
            <person name="Ro D.-K."/>
            <person name="Ness R.W."/>
            <person name="Phillips M.A."/>
        </authorList>
    </citation>
    <scope>NUCLEOTIDE SEQUENCE [LARGE SCALE GENOMIC DNA]</scope>
    <source>
        <strain evidence="8">SAF-2024a</strain>
        <tissue evidence="8">Leaf</tissue>
    </source>
</reference>
<evidence type="ECO:0000256" key="1">
    <source>
        <dbReference type="ARBA" id="ARBA00004323"/>
    </source>
</evidence>
<evidence type="ECO:0000256" key="6">
    <source>
        <dbReference type="SAM" id="MobiDB-lite"/>
    </source>
</evidence>
<keyword evidence="3" id="KW-0808">Transferase</keyword>
<evidence type="ECO:0000256" key="4">
    <source>
        <dbReference type="ARBA" id="ARBA00022968"/>
    </source>
</evidence>
<evidence type="ECO:0000313" key="9">
    <source>
        <dbReference type="Proteomes" id="UP001567538"/>
    </source>
</evidence>
<keyword evidence="5" id="KW-0333">Golgi apparatus</keyword>
<keyword evidence="4" id="KW-0812">Transmembrane</keyword>
<keyword evidence="4" id="KW-0735">Signal-anchor</keyword>
<dbReference type="Proteomes" id="UP001567538">
    <property type="component" value="Unassembled WGS sequence"/>
</dbReference>
<comment type="similarity">
    <text evidence="2">Belongs to the glycosyltransferase 47 family.</text>
</comment>
<evidence type="ECO:0000256" key="3">
    <source>
        <dbReference type="ARBA" id="ARBA00022676"/>
    </source>
</evidence>
<feature type="region of interest" description="Disordered" evidence="6">
    <location>
        <begin position="77"/>
        <end position="115"/>
    </location>
</feature>
<evidence type="ECO:0000259" key="7">
    <source>
        <dbReference type="Pfam" id="PF03016"/>
    </source>
</evidence>
<evidence type="ECO:0000313" key="8">
    <source>
        <dbReference type="EMBL" id="KAL1549231.1"/>
    </source>
</evidence>
<evidence type="ECO:0000256" key="5">
    <source>
        <dbReference type="ARBA" id="ARBA00023034"/>
    </source>
</evidence>
<feature type="compositionally biased region" description="Basic and acidic residues" evidence="6">
    <location>
        <begin position="87"/>
        <end position="115"/>
    </location>
</feature>
<organism evidence="8 9">
    <name type="scientific">Salvia divinorum</name>
    <name type="common">Maria pastora</name>
    <name type="synonym">Diviner's sage</name>
    <dbReference type="NCBI Taxonomy" id="28513"/>
    <lineage>
        <taxon>Eukaryota</taxon>
        <taxon>Viridiplantae</taxon>
        <taxon>Streptophyta</taxon>
        <taxon>Embryophyta</taxon>
        <taxon>Tracheophyta</taxon>
        <taxon>Spermatophyta</taxon>
        <taxon>Magnoliopsida</taxon>
        <taxon>eudicotyledons</taxon>
        <taxon>Gunneridae</taxon>
        <taxon>Pentapetalae</taxon>
        <taxon>asterids</taxon>
        <taxon>lamiids</taxon>
        <taxon>Lamiales</taxon>
        <taxon>Lamiaceae</taxon>
        <taxon>Nepetoideae</taxon>
        <taxon>Mentheae</taxon>
        <taxon>Salviinae</taxon>
        <taxon>Salvia</taxon>
        <taxon>Salvia subgen. Calosphace</taxon>
    </lineage>
</organism>
<dbReference type="GO" id="GO:0000139">
    <property type="term" value="C:Golgi membrane"/>
    <property type="evidence" value="ECO:0007669"/>
    <property type="project" value="UniProtKB-SubCell"/>
</dbReference>
<evidence type="ECO:0000256" key="2">
    <source>
        <dbReference type="ARBA" id="ARBA00010271"/>
    </source>
</evidence>
<keyword evidence="3" id="KW-0328">Glycosyltransferase</keyword>
<proteinExistence type="inferred from homology"/>
<dbReference type="PANTHER" id="PTHR11062">
    <property type="entry name" value="EXOSTOSIN HEPARAN SULFATE GLYCOSYLTRANSFERASE -RELATED"/>
    <property type="match status" value="1"/>
</dbReference>
<dbReference type="EMBL" id="JBEAFC010000007">
    <property type="protein sequence ID" value="KAL1549231.1"/>
    <property type="molecule type" value="Genomic_DNA"/>
</dbReference>
<comment type="subcellular location">
    <subcellularLocation>
        <location evidence="1">Golgi apparatus membrane</location>
        <topology evidence="1">Single-pass type II membrane protein</topology>
    </subcellularLocation>
</comment>
<dbReference type="AlphaFoldDB" id="A0ABD1GYJ7"/>
<gene>
    <name evidence="8" type="ORF">AAHA92_17361</name>
</gene>
<dbReference type="GO" id="GO:0016757">
    <property type="term" value="F:glycosyltransferase activity"/>
    <property type="evidence" value="ECO:0007669"/>
    <property type="project" value="UniProtKB-KW"/>
</dbReference>
<protein>
    <submittedName>
        <fullName evidence="8">Glycosyltransferase</fullName>
    </submittedName>
</protein>
<dbReference type="InterPro" id="IPR040911">
    <property type="entry name" value="Exostosin_GT47"/>
</dbReference>
<sequence>MAASGASFPSLLPPQFRPVLKDSVQGLFCLLITSSFFFFLYSFSSTKVGTHHQEGVIHPPKAVIPLQQPQQAVHNSPFIPQESLNPHAEKDRGDDNRETPLPAERGRDGSENNDDAFHQRSLFMEDYAEMNKSMKIYMYPHKKNDPFANVLLPLDSEPNGNYASESYFKKALYNSHFLTNDPSEAHLFYLPFSIASLRHDKRVGVAGIQTYVKNYVQDITRIYPFWNRTGGADHFYVACHSVGRTAMDKTLQVKLNAIQVVCSSSYFLPGYVSHKDASIPQIWPRRDRPPMHPPSNRHNLAFYAGTMNSRVREYLVNTWVNDSEISVHRDRLKTPYSESLLRSKFCIHAKGFEVNTARIGDALYYGCVPVVLADHYDLPYADILNWESFSVVLSVSDIPIMKEVLREKVRSGEYLRLHRNVMRVQNHFQWHSLPVDYDAFYMVMYELWLRRSHVKIST</sequence>